<protein>
    <submittedName>
        <fullName evidence="2">(African queen) hypothetical protein</fullName>
    </submittedName>
</protein>
<feature type="domain" description="POGZ/Z280C-D-like double Zinc finger" evidence="1">
    <location>
        <begin position="55"/>
        <end position="94"/>
    </location>
</feature>
<dbReference type="Proteomes" id="UP000789524">
    <property type="component" value="Unassembled WGS sequence"/>
</dbReference>
<organism evidence="2 3">
    <name type="scientific">Danaus chrysippus</name>
    <name type="common">African queen</name>
    <dbReference type="NCBI Taxonomy" id="151541"/>
    <lineage>
        <taxon>Eukaryota</taxon>
        <taxon>Metazoa</taxon>
        <taxon>Ecdysozoa</taxon>
        <taxon>Arthropoda</taxon>
        <taxon>Hexapoda</taxon>
        <taxon>Insecta</taxon>
        <taxon>Pterygota</taxon>
        <taxon>Neoptera</taxon>
        <taxon>Endopterygota</taxon>
        <taxon>Lepidoptera</taxon>
        <taxon>Glossata</taxon>
        <taxon>Ditrysia</taxon>
        <taxon>Papilionoidea</taxon>
        <taxon>Nymphalidae</taxon>
        <taxon>Danainae</taxon>
        <taxon>Danaini</taxon>
        <taxon>Danaina</taxon>
        <taxon>Danaus</taxon>
        <taxon>Anosia</taxon>
    </lineage>
</organism>
<evidence type="ECO:0000313" key="2">
    <source>
        <dbReference type="EMBL" id="CAG9571737.1"/>
    </source>
</evidence>
<evidence type="ECO:0000259" key="1">
    <source>
        <dbReference type="Pfam" id="PF25429"/>
    </source>
</evidence>
<dbReference type="OrthoDB" id="7445645at2759"/>
<dbReference type="EMBL" id="CAKASE010000067">
    <property type="protein sequence ID" value="CAG9571737.1"/>
    <property type="molecule type" value="Genomic_DNA"/>
</dbReference>
<comment type="caution">
    <text evidence="2">The sequence shown here is derived from an EMBL/GenBank/DDBJ whole genome shotgun (WGS) entry which is preliminary data.</text>
</comment>
<dbReference type="Pfam" id="PF25429">
    <property type="entry name" value="zf-POGZ"/>
    <property type="match status" value="1"/>
</dbReference>
<dbReference type="AlphaFoldDB" id="A0A8J2QW56"/>
<gene>
    <name evidence="2" type="ORF">DCHRY22_LOCUS9833</name>
</gene>
<keyword evidence="3" id="KW-1185">Reference proteome</keyword>
<dbReference type="InterPro" id="IPR057618">
    <property type="entry name" value="Znf_POGZ/Z280C-D-like"/>
</dbReference>
<reference evidence="2" key="1">
    <citation type="submission" date="2021-09" db="EMBL/GenBank/DDBJ databases">
        <authorList>
            <person name="Martin H S."/>
        </authorList>
    </citation>
    <scope>NUCLEOTIDE SEQUENCE</scope>
</reference>
<sequence length="197" mass="21759">MSSIHTLIRIIFFRSTERASDSRPQPNKARPPIKDVACHAISDTYEGVTLVIQEGLLCRECDTPLDSDKHFLGRTSRSKCPYATSCYRAMLRHSGYCAGSLSLEAAPRPAPTLYCICEYSTDISTDILSHLLVTQHTNAYLTEELARANTVREEPKPADEVEPTKLLSIPWIHRAGAGSIALQGEELQQCLGLATQV</sequence>
<name>A0A8J2QW56_9NEOP</name>
<proteinExistence type="predicted"/>
<dbReference type="GO" id="GO:0003677">
    <property type="term" value="F:DNA binding"/>
    <property type="evidence" value="ECO:0007669"/>
    <property type="project" value="UniProtKB-KW"/>
</dbReference>
<evidence type="ECO:0000313" key="3">
    <source>
        <dbReference type="Proteomes" id="UP000789524"/>
    </source>
</evidence>
<accession>A0A8J2QW56</accession>